<comment type="caution">
    <text evidence="2">The sequence shown here is derived from an EMBL/GenBank/DDBJ whole genome shotgun (WGS) entry which is preliminary data.</text>
</comment>
<dbReference type="Proteomes" id="UP000029867">
    <property type="component" value="Unassembled WGS sequence"/>
</dbReference>
<sequence length="188" mass="20419">MTFKNLAYQYQGPVQVQGMQNVSNIPNPVPAGPVSHIRNGSYSTLANRNSSTASVSSNPYFTTLKRPSTSTSGLGNSNTNVNANVNASTTPNVNTSTISGNTNPPPPGSIPQGSETPFQRDIRYSVSTSSGRTRNPSIYDPLQPLPVQASFYPVDINSLSRQHSLSQVYVTHRKEELDDKKDVKKQKH</sequence>
<accession>A0A099NS65</accession>
<name>A0A099NS65_PICKU</name>
<organism evidence="2 3">
    <name type="scientific">Pichia kudriavzevii</name>
    <name type="common">Yeast</name>
    <name type="synonym">Issatchenkia orientalis</name>
    <dbReference type="NCBI Taxonomy" id="4909"/>
    <lineage>
        <taxon>Eukaryota</taxon>
        <taxon>Fungi</taxon>
        <taxon>Dikarya</taxon>
        <taxon>Ascomycota</taxon>
        <taxon>Saccharomycotina</taxon>
        <taxon>Pichiomycetes</taxon>
        <taxon>Pichiales</taxon>
        <taxon>Pichiaceae</taxon>
        <taxon>Pichia</taxon>
    </lineage>
</organism>
<gene>
    <name evidence="2" type="ORF">JL09_g5987</name>
</gene>
<evidence type="ECO:0000313" key="3">
    <source>
        <dbReference type="Proteomes" id="UP000029867"/>
    </source>
</evidence>
<dbReference type="HOGENOM" id="CLU_1441242_0_0_1"/>
<reference evidence="3" key="1">
    <citation type="journal article" date="2014" name="Microb. Cell Fact.">
        <title>Exploiting Issatchenkia orientalis SD108 for succinic acid production.</title>
        <authorList>
            <person name="Xiao H."/>
            <person name="Shao Z."/>
            <person name="Jiang Y."/>
            <person name="Dole S."/>
            <person name="Zhao H."/>
        </authorList>
    </citation>
    <scope>NUCLEOTIDE SEQUENCE [LARGE SCALE GENOMIC DNA]</scope>
    <source>
        <strain evidence="3">SD108</strain>
    </source>
</reference>
<evidence type="ECO:0000256" key="1">
    <source>
        <dbReference type="SAM" id="MobiDB-lite"/>
    </source>
</evidence>
<protein>
    <submittedName>
        <fullName evidence="2">Uncharacterized protein</fullName>
    </submittedName>
</protein>
<dbReference type="EMBL" id="JQFK01001207">
    <property type="protein sequence ID" value="KGK34864.1"/>
    <property type="molecule type" value="Genomic_DNA"/>
</dbReference>
<dbReference type="VEuPathDB" id="FungiDB:C5L36_0C11700"/>
<evidence type="ECO:0000313" key="2">
    <source>
        <dbReference type="EMBL" id="KGK34864.1"/>
    </source>
</evidence>
<dbReference type="AlphaFoldDB" id="A0A099NS65"/>
<feature type="region of interest" description="Disordered" evidence="1">
    <location>
        <begin position="66"/>
        <end position="118"/>
    </location>
</feature>
<feature type="compositionally biased region" description="Low complexity" evidence="1">
    <location>
        <begin position="68"/>
        <end position="97"/>
    </location>
</feature>
<proteinExistence type="predicted"/>